<dbReference type="EMBL" id="KY368640">
    <property type="protein sequence ID" value="APZ82617.1"/>
    <property type="molecule type" value="Genomic_DNA"/>
</dbReference>
<accession>A0A217ER94</accession>
<evidence type="ECO:0000313" key="1">
    <source>
        <dbReference type="EMBL" id="APZ82617.1"/>
    </source>
</evidence>
<proteinExistence type="predicted"/>
<name>A0A217ER94_BPGO3</name>
<sequence length="76" mass="9120">MNDLKQFVLDKLETLHLKLHYGHHYDLNSSRELTKRLEDLGRYEQLLEVARENPDWDNEEISKELAERIRKKTSLG</sequence>
<reference evidence="1" key="1">
    <citation type="journal article" date="2017" name="Viruses">
        <title>Characterization of Bacillus subtilis Viruses vB_BsuM-Goe2 and vB_BsuM-Goe3.</title>
        <authorList>
            <person name="Willms I.M."/>
            <person name="Hoppert M."/>
            <person name="Hertel R."/>
        </authorList>
    </citation>
    <scope>NUCLEOTIDE SEQUENCE [LARGE SCALE GENOMIC DNA]</scope>
</reference>
<organism evidence="1 2">
    <name type="scientific">Bacillus phage vB_BsuM-Goe3</name>
    <dbReference type="NCBI Taxonomy" id="1933063"/>
    <lineage>
        <taxon>Viruses</taxon>
        <taxon>Duplodnaviria</taxon>
        <taxon>Heunggongvirae</taxon>
        <taxon>Uroviricota</taxon>
        <taxon>Caudoviricetes</taxon>
        <taxon>Herelleviridae</taxon>
        <taxon>Bastillevirinae</taxon>
        <taxon>Grisebachstrassevirus</taxon>
        <taxon>Grisebachstrassevirus goe3</taxon>
    </lineage>
</organism>
<dbReference type="Proteomes" id="UP000221795">
    <property type="component" value="Segment"/>
</dbReference>
<organismHost>
    <name type="scientific">Bacillus subtilis</name>
    <dbReference type="NCBI Taxonomy" id="1423"/>
</organismHost>
<gene>
    <name evidence="1" type="ORF">Goe3_c15600</name>
</gene>
<protein>
    <submittedName>
        <fullName evidence="1">Uncharacterized protein</fullName>
    </submittedName>
</protein>
<keyword evidence="2" id="KW-1185">Reference proteome</keyword>
<evidence type="ECO:0000313" key="2">
    <source>
        <dbReference type="Proteomes" id="UP000221795"/>
    </source>
</evidence>